<evidence type="ECO:0000313" key="1">
    <source>
        <dbReference type="EMBL" id="RQM10128.1"/>
    </source>
</evidence>
<comment type="caution">
    <text evidence="1">The sequence shown here is derived from an EMBL/GenBank/DDBJ whole genome shotgun (WGS) entry which is preliminary data.</text>
</comment>
<protein>
    <submittedName>
        <fullName evidence="1">Uncharacterized protein</fullName>
    </submittedName>
</protein>
<dbReference type="VEuPathDB" id="FungiDB:DD237_005290"/>
<accession>A0A425BZ85</accession>
<name>A0A425BZ85_9STRA</name>
<dbReference type="Proteomes" id="UP000286097">
    <property type="component" value="Unassembled WGS sequence"/>
</dbReference>
<organism evidence="1 2">
    <name type="scientific">Peronospora effusa</name>
    <dbReference type="NCBI Taxonomy" id="542832"/>
    <lineage>
        <taxon>Eukaryota</taxon>
        <taxon>Sar</taxon>
        <taxon>Stramenopiles</taxon>
        <taxon>Oomycota</taxon>
        <taxon>Peronosporomycetes</taxon>
        <taxon>Peronosporales</taxon>
        <taxon>Peronosporaceae</taxon>
        <taxon>Peronospora</taxon>
    </lineage>
</organism>
<evidence type="ECO:0000313" key="2">
    <source>
        <dbReference type="Proteomes" id="UP000286097"/>
    </source>
</evidence>
<dbReference type="AlphaFoldDB" id="A0A425BZ85"/>
<sequence>MYVCILKLLQRAFNTVSIHCGVLELPLLLQLGRSQQTNSRINLARPTPKCVAEEGVQQVVEVTKVALALEVIPSEVEQYGLETQTLDVVASSLVPAVQGLLPVESMDPHCAAYVGDE</sequence>
<proteinExistence type="predicted"/>
<reference evidence="1 2" key="1">
    <citation type="submission" date="2018-06" db="EMBL/GenBank/DDBJ databases">
        <title>Comparative genomics of downy mildews reveals potential adaptations to biotrophy.</title>
        <authorList>
            <person name="Fletcher K."/>
            <person name="Klosterman S.J."/>
            <person name="Derevnina L."/>
            <person name="Martin F."/>
            <person name="Koike S."/>
            <person name="Reyes Chin-Wo S."/>
            <person name="Mou B."/>
            <person name="Michelmore R."/>
        </authorList>
    </citation>
    <scope>NUCLEOTIDE SEQUENCE [LARGE SCALE GENOMIC DNA]</scope>
    <source>
        <strain evidence="1 2">R13</strain>
    </source>
</reference>
<dbReference type="EMBL" id="QKXF01000652">
    <property type="protein sequence ID" value="RQM10128.1"/>
    <property type="molecule type" value="Genomic_DNA"/>
</dbReference>
<gene>
    <name evidence="1" type="ORF">DD237_005290</name>
</gene>